<proteinExistence type="predicted"/>
<reference evidence="1 2" key="1">
    <citation type="journal article" date="2021" name="Hortic Res">
        <title>High-quality reference genome and annotation aids understanding of berry development for evergreen blueberry (Vaccinium darrowii).</title>
        <authorList>
            <person name="Yu J."/>
            <person name="Hulse-Kemp A.M."/>
            <person name="Babiker E."/>
            <person name="Staton M."/>
        </authorList>
    </citation>
    <scope>NUCLEOTIDE SEQUENCE [LARGE SCALE GENOMIC DNA]</scope>
    <source>
        <strain evidence="2">cv. NJ 8807/NJ 8810</strain>
        <tissue evidence="1">Young leaf</tissue>
    </source>
</reference>
<sequence length="129" mass="14412">MKSTSLIELGGCCITPLEDNIESWPSESGHLHSVERLAAGSHWVPIGWARISELVQTIQVDAGWVSQQFDIMDDEDDLTVADLAAPYSERPGGPRWWCHMAAGHPFIDTWLRHAQWLHPAVSIALRDES</sequence>
<evidence type="ECO:0000313" key="1">
    <source>
        <dbReference type="EMBL" id="KAH7840475.1"/>
    </source>
</evidence>
<evidence type="ECO:0000313" key="2">
    <source>
        <dbReference type="Proteomes" id="UP000828048"/>
    </source>
</evidence>
<dbReference type="EMBL" id="CM037160">
    <property type="protein sequence ID" value="KAH7840475.1"/>
    <property type="molecule type" value="Genomic_DNA"/>
</dbReference>
<organism evidence="1 2">
    <name type="scientific">Vaccinium darrowii</name>
    <dbReference type="NCBI Taxonomy" id="229202"/>
    <lineage>
        <taxon>Eukaryota</taxon>
        <taxon>Viridiplantae</taxon>
        <taxon>Streptophyta</taxon>
        <taxon>Embryophyta</taxon>
        <taxon>Tracheophyta</taxon>
        <taxon>Spermatophyta</taxon>
        <taxon>Magnoliopsida</taxon>
        <taxon>eudicotyledons</taxon>
        <taxon>Gunneridae</taxon>
        <taxon>Pentapetalae</taxon>
        <taxon>asterids</taxon>
        <taxon>Ericales</taxon>
        <taxon>Ericaceae</taxon>
        <taxon>Vaccinioideae</taxon>
        <taxon>Vaccinieae</taxon>
        <taxon>Vaccinium</taxon>
    </lineage>
</organism>
<accession>A0ACB7XIH8</accession>
<name>A0ACB7XIH8_9ERIC</name>
<protein>
    <submittedName>
        <fullName evidence="1">Uncharacterized protein</fullName>
    </submittedName>
</protein>
<keyword evidence="2" id="KW-1185">Reference proteome</keyword>
<comment type="caution">
    <text evidence="1">The sequence shown here is derived from an EMBL/GenBank/DDBJ whole genome shotgun (WGS) entry which is preliminary data.</text>
</comment>
<gene>
    <name evidence="1" type="ORF">Vadar_017443</name>
</gene>
<dbReference type="Proteomes" id="UP000828048">
    <property type="component" value="Chromosome 10"/>
</dbReference>